<evidence type="ECO:0000313" key="6">
    <source>
        <dbReference type="EMBL" id="KAK4523145.1"/>
    </source>
</evidence>
<dbReference type="PIRSF" id="PIRSF037755">
    <property type="entry name" value="Mettl2_prd"/>
    <property type="match status" value="1"/>
</dbReference>
<dbReference type="Proteomes" id="UP001300502">
    <property type="component" value="Unassembled WGS sequence"/>
</dbReference>
<keyword evidence="3 4" id="KW-0808">Transferase</keyword>
<accession>A0AAV9I7Z3</accession>
<feature type="domain" description="Methyltransferase type 12" evidence="5">
    <location>
        <begin position="67"/>
        <end position="169"/>
    </location>
</feature>
<dbReference type="EMBL" id="JANCYU010000011">
    <property type="protein sequence ID" value="KAK4523145.1"/>
    <property type="molecule type" value="Genomic_DNA"/>
</dbReference>
<sequence length="259" mass="30594">MVLSSFWKEKYILESKKNWDLFYKRNGIRFFRDRYWTLNETGQDGFYDLLQGWIREAESQGRPLYILEAGCGVGNTIFPILGWNNSIRFYACDISKEAIGLLQNNPAFDSERIHCLVLDISKEPLSDYIPEKEQVDVAILFFSLSAIAPKYHEFVIENVYKILRPGGWLLFRDFCEGDLAQTRFSKENQVEEQWFVRQDGTFSYFFRIEQVQAMFQAQGFRTERLNTVDRSIENRKLGKKMNRRWLQGCFQKKDCGNLS</sequence>
<organism evidence="6 7">
    <name type="scientific">Galdieria yellowstonensis</name>
    <dbReference type="NCBI Taxonomy" id="3028027"/>
    <lineage>
        <taxon>Eukaryota</taxon>
        <taxon>Rhodophyta</taxon>
        <taxon>Bangiophyceae</taxon>
        <taxon>Galdieriales</taxon>
        <taxon>Galdieriaceae</taxon>
        <taxon>Galdieria</taxon>
    </lineage>
</organism>
<dbReference type="GO" id="GO:0032259">
    <property type="term" value="P:methylation"/>
    <property type="evidence" value="ECO:0007669"/>
    <property type="project" value="UniProtKB-KW"/>
</dbReference>
<evidence type="ECO:0000256" key="3">
    <source>
        <dbReference type="ARBA" id="ARBA00022679"/>
    </source>
</evidence>
<protein>
    <recommendedName>
        <fullName evidence="4">tRNA N(3)-methylcytidine methyltransferase</fullName>
        <ecNumber evidence="4">2.1.1.-</ecNumber>
    </recommendedName>
</protein>
<evidence type="ECO:0000256" key="4">
    <source>
        <dbReference type="PIRNR" id="PIRNR037755"/>
    </source>
</evidence>
<dbReference type="InterPro" id="IPR029063">
    <property type="entry name" value="SAM-dependent_MTases_sf"/>
</dbReference>
<dbReference type="PANTHER" id="PTHR22809">
    <property type="entry name" value="METHYLTRANSFERASE-RELATED"/>
    <property type="match status" value="1"/>
</dbReference>
<gene>
    <name evidence="6" type="ORF">GAYE_PCTG36G1036</name>
</gene>
<evidence type="ECO:0000313" key="7">
    <source>
        <dbReference type="Proteomes" id="UP001300502"/>
    </source>
</evidence>
<evidence type="ECO:0000256" key="1">
    <source>
        <dbReference type="ARBA" id="ARBA00009725"/>
    </source>
</evidence>
<dbReference type="InterPro" id="IPR026113">
    <property type="entry name" value="METTL2/6/8-like"/>
</dbReference>
<evidence type="ECO:0000256" key="2">
    <source>
        <dbReference type="ARBA" id="ARBA00022603"/>
    </source>
</evidence>
<dbReference type="Pfam" id="PF08242">
    <property type="entry name" value="Methyltransf_12"/>
    <property type="match status" value="1"/>
</dbReference>
<reference evidence="6 7" key="1">
    <citation type="submission" date="2022-07" db="EMBL/GenBank/DDBJ databases">
        <title>Genome-wide signatures of adaptation to extreme environments.</title>
        <authorList>
            <person name="Cho C.H."/>
            <person name="Yoon H.S."/>
        </authorList>
    </citation>
    <scope>NUCLEOTIDE SEQUENCE [LARGE SCALE GENOMIC DNA]</scope>
    <source>
        <strain evidence="6 7">108.79 E11</strain>
    </source>
</reference>
<dbReference type="GO" id="GO:0008173">
    <property type="term" value="F:RNA methyltransferase activity"/>
    <property type="evidence" value="ECO:0007669"/>
    <property type="project" value="UniProtKB-ARBA"/>
</dbReference>
<name>A0AAV9I7Z3_9RHOD</name>
<dbReference type="InterPro" id="IPR013217">
    <property type="entry name" value="Methyltransf_12"/>
</dbReference>
<dbReference type="EC" id="2.1.1.-" evidence="4"/>
<proteinExistence type="inferred from homology"/>
<dbReference type="Gene3D" id="3.40.50.150">
    <property type="entry name" value="Vaccinia Virus protein VP39"/>
    <property type="match status" value="1"/>
</dbReference>
<dbReference type="CDD" id="cd02440">
    <property type="entry name" value="AdoMet_MTases"/>
    <property type="match status" value="1"/>
</dbReference>
<dbReference type="SUPFAM" id="SSF53335">
    <property type="entry name" value="S-adenosyl-L-methionine-dependent methyltransferases"/>
    <property type="match status" value="1"/>
</dbReference>
<comment type="function">
    <text evidence="4">S-adenosyl-L-methionine-dependent methyltransferase.</text>
</comment>
<comment type="caution">
    <text evidence="6">The sequence shown here is derived from an EMBL/GenBank/DDBJ whole genome shotgun (WGS) entry which is preliminary data.</text>
</comment>
<dbReference type="PANTHER" id="PTHR22809:SF5">
    <property type="entry name" value="TRNA N(3)-METHYLCYTIDINE METHYLTRANSFERASE METTL6"/>
    <property type="match status" value="1"/>
</dbReference>
<dbReference type="GO" id="GO:0008757">
    <property type="term" value="F:S-adenosylmethionine-dependent methyltransferase activity"/>
    <property type="evidence" value="ECO:0007669"/>
    <property type="project" value="UniProtKB-ARBA"/>
</dbReference>
<keyword evidence="7" id="KW-1185">Reference proteome</keyword>
<evidence type="ECO:0000259" key="5">
    <source>
        <dbReference type="Pfam" id="PF08242"/>
    </source>
</evidence>
<keyword evidence="2 4" id="KW-0489">Methyltransferase</keyword>
<dbReference type="AlphaFoldDB" id="A0AAV9I7Z3"/>
<comment type="similarity">
    <text evidence="1 4">Belongs to the methyltransferase superfamily. METL family.</text>
</comment>